<dbReference type="RefSeq" id="WP_345156785.1">
    <property type="nucleotide sequence ID" value="NZ_BAABHC010000002.1"/>
</dbReference>
<comment type="caution">
    <text evidence="1">The sequence shown here is derived from an EMBL/GenBank/DDBJ whole genome shotgun (WGS) entry which is preliminary data.</text>
</comment>
<accession>A0ABP8LB54</accession>
<evidence type="ECO:0000313" key="1">
    <source>
        <dbReference type="EMBL" id="GAA4425689.1"/>
    </source>
</evidence>
<evidence type="ECO:0008006" key="3">
    <source>
        <dbReference type="Google" id="ProtNLM"/>
    </source>
</evidence>
<evidence type="ECO:0000313" key="2">
    <source>
        <dbReference type="Proteomes" id="UP001500552"/>
    </source>
</evidence>
<dbReference type="EMBL" id="BAABHC010000002">
    <property type="protein sequence ID" value="GAA4425689.1"/>
    <property type="molecule type" value="Genomic_DNA"/>
</dbReference>
<organism evidence="1 2">
    <name type="scientific">Pontibacter saemangeumensis</name>
    <dbReference type="NCBI Taxonomy" id="1084525"/>
    <lineage>
        <taxon>Bacteria</taxon>
        <taxon>Pseudomonadati</taxon>
        <taxon>Bacteroidota</taxon>
        <taxon>Cytophagia</taxon>
        <taxon>Cytophagales</taxon>
        <taxon>Hymenobacteraceae</taxon>
        <taxon>Pontibacter</taxon>
    </lineage>
</organism>
<dbReference type="Gene3D" id="1.20.120.30">
    <property type="entry name" value="Aspartate receptor, ligand-binding domain"/>
    <property type="match status" value="1"/>
</dbReference>
<dbReference type="Proteomes" id="UP001500552">
    <property type="component" value="Unassembled WGS sequence"/>
</dbReference>
<name>A0ABP8LB54_9BACT</name>
<reference evidence="2" key="1">
    <citation type="journal article" date="2019" name="Int. J. Syst. Evol. Microbiol.">
        <title>The Global Catalogue of Microorganisms (GCM) 10K type strain sequencing project: providing services to taxonomists for standard genome sequencing and annotation.</title>
        <authorList>
            <consortium name="The Broad Institute Genomics Platform"/>
            <consortium name="The Broad Institute Genome Sequencing Center for Infectious Disease"/>
            <person name="Wu L."/>
            <person name="Ma J."/>
        </authorList>
    </citation>
    <scope>NUCLEOTIDE SEQUENCE [LARGE SCALE GENOMIC DNA]</scope>
    <source>
        <strain evidence="2">JCM 17926</strain>
    </source>
</reference>
<sequence>MNVAQIDFQQLRIKHILYKSKVRSMLYGGAFDEVFFSRSGPIGIWFSTIGSKRYANEFELAELAKVHRELEATTLDLYRLYKGGKIDAAHDGLKSIEMQSDRFLNVLSKLEQRLKEA</sequence>
<gene>
    <name evidence="1" type="ORF">GCM10023188_06870</name>
</gene>
<keyword evidence="2" id="KW-1185">Reference proteome</keyword>
<protein>
    <recommendedName>
        <fullName evidence="3">Histidine kinase</fullName>
    </recommendedName>
</protein>
<proteinExistence type="predicted"/>